<name>A0ABP0BY81_9PEZI</name>
<dbReference type="InterPro" id="IPR050411">
    <property type="entry name" value="AlphaKG_dependent_hydroxylases"/>
</dbReference>
<dbReference type="PANTHER" id="PTHR10696:SF54">
    <property type="entry name" value="FAMILY OXIDOREDUCTASE, PUTATIVE (AFU_ORTHOLOGUE AFUA_4G13850)-RELATED"/>
    <property type="match status" value="1"/>
</dbReference>
<reference evidence="3 4" key="1">
    <citation type="submission" date="2024-01" db="EMBL/GenBank/DDBJ databases">
        <authorList>
            <person name="Allen C."/>
            <person name="Tagirdzhanova G."/>
        </authorList>
    </citation>
    <scope>NUCLEOTIDE SEQUENCE [LARGE SCALE GENOMIC DNA]</scope>
</reference>
<keyword evidence="4" id="KW-1185">Reference proteome</keyword>
<comment type="caution">
    <text evidence="3">The sequence shown here is derived from an EMBL/GenBank/DDBJ whole genome shotgun (WGS) entry which is preliminary data.</text>
</comment>
<dbReference type="InterPro" id="IPR003819">
    <property type="entry name" value="TauD/TfdA-like"/>
</dbReference>
<dbReference type="Pfam" id="PF02668">
    <property type="entry name" value="TauD"/>
    <property type="match status" value="1"/>
</dbReference>
<dbReference type="Proteomes" id="UP001642406">
    <property type="component" value="Unassembled WGS sequence"/>
</dbReference>
<protein>
    <recommendedName>
        <fullName evidence="2">TauD/TfdA-like domain-containing protein</fullName>
    </recommendedName>
</protein>
<gene>
    <name evidence="3" type="ORF">SBRCBS47491_005597</name>
</gene>
<dbReference type="Gene3D" id="3.60.130.10">
    <property type="entry name" value="Clavaminate synthase-like"/>
    <property type="match status" value="1"/>
</dbReference>
<dbReference type="EMBL" id="CAWUHC010000049">
    <property type="protein sequence ID" value="CAK7224573.1"/>
    <property type="molecule type" value="Genomic_DNA"/>
</dbReference>
<evidence type="ECO:0000256" key="1">
    <source>
        <dbReference type="ARBA" id="ARBA00023002"/>
    </source>
</evidence>
<proteinExistence type="predicted"/>
<dbReference type="PANTHER" id="PTHR10696">
    <property type="entry name" value="GAMMA-BUTYROBETAINE HYDROXYLASE-RELATED"/>
    <property type="match status" value="1"/>
</dbReference>
<evidence type="ECO:0000313" key="4">
    <source>
        <dbReference type="Proteomes" id="UP001642406"/>
    </source>
</evidence>
<organism evidence="3 4">
    <name type="scientific">Sporothrix bragantina</name>
    <dbReference type="NCBI Taxonomy" id="671064"/>
    <lineage>
        <taxon>Eukaryota</taxon>
        <taxon>Fungi</taxon>
        <taxon>Dikarya</taxon>
        <taxon>Ascomycota</taxon>
        <taxon>Pezizomycotina</taxon>
        <taxon>Sordariomycetes</taxon>
        <taxon>Sordariomycetidae</taxon>
        <taxon>Ophiostomatales</taxon>
        <taxon>Ophiostomataceae</taxon>
        <taxon>Sporothrix</taxon>
    </lineage>
</organism>
<accession>A0ABP0BY81</accession>
<sequence>MQTLDASLLSADGAQMLDNLPARLTGPLTELGAVSSGPLEIQLGASDVQALEDAISAFKALGIDGHEIGADNFVPSVHLRERMLSAANILHNSCGVCVVKGLNPTLYSDADNLLLFLGLASFIGDKHGIQDKKGNVISHITDAKTWTVPYEQRHGAHTNQSLTWHCDMGADILALQVRQVAAKGGKTLVASSWKVYNDLMAERPDIVQVLAQPNWPVHMSDRKTRYTLAPLLAFEDDKLLFSFDPSRLGAHPAMKMSRSSRAKQVPELTTIQLEALRVVSSIAEKNSIQLHTNPGDLVFVNNWAVLHSRSAYEDVDPPAGGANDARRHLLRLWLRNSKLGWKIPETMRAPWETAFGYTDEGYMSGDHSQIIAQFKYAVVPETNYKPARYTTGSAAFAIVDSDSESDSDVE</sequence>
<evidence type="ECO:0000313" key="3">
    <source>
        <dbReference type="EMBL" id="CAK7224573.1"/>
    </source>
</evidence>
<dbReference type="SUPFAM" id="SSF51197">
    <property type="entry name" value="Clavaminate synthase-like"/>
    <property type="match status" value="1"/>
</dbReference>
<keyword evidence="1" id="KW-0560">Oxidoreductase</keyword>
<dbReference type="InterPro" id="IPR042098">
    <property type="entry name" value="TauD-like_sf"/>
</dbReference>
<evidence type="ECO:0000259" key="2">
    <source>
        <dbReference type="Pfam" id="PF02668"/>
    </source>
</evidence>
<feature type="domain" description="TauD/TfdA-like" evidence="2">
    <location>
        <begin position="79"/>
        <end position="333"/>
    </location>
</feature>